<dbReference type="AlphaFoldDB" id="A0A2M4B5J4"/>
<keyword evidence="1" id="KW-0732">Signal</keyword>
<reference evidence="2" key="1">
    <citation type="submission" date="2018-01" db="EMBL/GenBank/DDBJ databases">
        <title>An insight into the sialome of Amazonian anophelines.</title>
        <authorList>
            <person name="Ribeiro J.M."/>
            <person name="Scarpassa V."/>
            <person name="Calvo E."/>
        </authorList>
    </citation>
    <scope>NUCLEOTIDE SEQUENCE</scope>
    <source>
        <tissue evidence="2">Salivary glands</tissue>
    </source>
</reference>
<feature type="chain" id="PRO_5014720849" evidence="1">
    <location>
        <begin position="19"/>
        <end position="84"/>
    </location>
</feature>
<feature type="signal peptide" evidence="1">
    <location>
        <begin position="1"/>
        <end position="18"/>
    </location>
</feature>
<sequence length="84" mass="8892">MGGRLLLLLLLFVHPGAAGGGNVVADAQILRPFSSGQHYNHVRGTRHSSPHRQSATALPAFLNSYTPVPGAVQDTPVRPCLVAR</sequence>
<name>A0A2M4B5J4_9DIPT</name>
<accession>A0A2M4B5J4</accession>
<organism evidence="2">
    <name type="scientific">Anopheles triannulatus</name>
    <dbReference type="NCBI Taxonomy" id="58253"/>
    <lineage>
        <taxon>Eukaryota</taxon>
        <taxon>Metazoa</taxon>
        <taxon>Ecdysozoa</taxon>
        <taxon>Arthropoda</taxon>
        <taxon>Hexapoda</taxon>
        <taxon>Insecta</taxon>
        <taxon>Pterygota</taxon>
        <taxon>Neoptera</taxon>
        <taxon>Endopterygota</taxon>
        <taxon>Diptera</taxon>
        <taxon>Nematocera</taxon>
        <taxon>Culicoidea</taxon>
        <taxon>Culicidae</taxon>
        <taxon>Anophelinae</taxon>
        <taxon>Anopheles</taxon>
    </lineage>
</organism>
<evidence type="ECO:0000313" key="2">
    <source>
        <dbReference type="EMBL" id="MBW48306.1"/>
    </source>
</evidence>
<evidence type="ECO:0000256" key="1">
    <source>
        <dbReference type="SAM" id="SignalP"/>
    </source>
</evidence>
<dbReference type="EMBL" id="GGFK01014985">
    <property type="protein sequence ID" value="MBW48306.1"/>
    <property type="molecule type" value="Transcribed_RNA"/>
</dbReference>
<proteinExistence type="predicted"/>
<protein>
    <submittedName>
        <fullName evidence="2">Putative secreted protein</fullName>
    </submittedName>
</protein>